<keyword evidence="8" id="KW-1185">Reference proteome</keyword>
<gene>
    <name evidence="3" type="primary">rlpA</name>
    <name evidence="7" type="ORF">OQ497_11315</name>
</gene>
<dbReference type="PANTHER" id="PTHR34183:SF8">
    <property type="entry name" value="ENDOLYTIC PEPTIDOGLYCAN TRANSGLYCOSYLASE RLPA-RELATED"/>
    <property type="match status" value="1"/>
</dbReference>
<dbReference type="SUPFAM" id="SSF50685">
    <property type="entry name" value="Barwin-like endoglucanases"/>
    <property type="match status" value="1"/>
</dbReference>
<dbReference type="InterPro" id="IPR036908">
    <property type="entry name" value="RlpA-like_sf"/>
</dbReference>
<evidence type="ECO:0000256" key="2">
    <source>
        <dbReference type="ARBA" id="ARBA00023316"/>
    </source>
</evidence>
<feature type="compositionally biased region" description="Polar residues" evidence="5">
    <location>
        <begin position="190"/>
        <end position="200"/>
    </location>
</feature>
<feature type="region of interest" description="Disordered" evidence="5">
    <location>
        <begin position="183"/>
        <end position="219"/>
    </location>
</feature>
<feature type="signal peptide" evidence="3">
    <location>
        <begin position="1"/>
        <end position="25"/>
    </location>
</feature>
<dbReference type="InterPro" id="IPR009009">
    <property type="entry name" value="RlpA-like_DPBB"/>
</dbReference>
<proteinExistence type="inferred from homology"/>
<feature type="compositionally biased region" description="Basic residues" evidence="5">
    <location>
        <begin position="209"/>
        <end position="219"/>
    </location>
</feature>
<evidence type="ECO:0000256" key="5">
    <source>
        <dbReference type="SAM" id="MobiDB-lite"/>
    </source>
</evidence>
<comment type="caution">
    <text evidence="7">The sequence shown here is derived from an EMBL/GenBank/DDBJ whole genome shotgun (WGS) entry which is preliminary data.</text>
</comment>
<dbReference type="Proteomes" id="UP001301152">
    <property type="component" value="Unassembled WGS sequence"/>
</dbReference>
<feature type="domain" description="RlpA-like protein double-psi beta-barrel" evidence="6">
    <location>
        <begin position="80"/>
        <end position="169"/>
    </location>
</feature>
<comment type="function">
    <text evidence="3">Lytic transglycosylase with a strong preference for naked glycan strands that lack stem peptides.</text>
</comment>
<keyword evidence="1 3" id="KW-0456">Lyase</keyword>
<organism evidence="7 8">
    <name type="scientific">Acetobacter thailandicus</name>
    <dbReference type="NCBI Taxonomy" id="1502842"/>
    <lineage>
        <taxon>Bacteria</taxon>
        <taxon>Pseudomonadati</taxon>
        <taxon>Pseudomonadota</taxon>
        <taxon>Alphaproteobacteria</taxon>
        <taxon>Acetobacterales</taxon>
        <taxon>Acetobacteraceae</taxon>
        <taxon>Acetobacter</taxon>
    </lineage>
</organism>
<evidence type="ECO:0000256" key="3">
    <source>
        <dbReference type="HAMAP-Rule" id="MF_02071"/>
    </source>
</evidence>
<evidence type="ECO:0000313" key="7">
    <source>
        <dbReference type="EMBL" id="MCX2564542.1"/>
    </source>
</evidence>
<reference evidence="7 8" key="1">
    <citation type="submission" date="2022-11" db="EMBL/GenBank/DDBJ databases">
        <title>Genome sequencing of Acetobacter type strain.</title>
        <authorList>
            <person name="Heo J."/>
            <person name="Lee D."/>
            <person name="Han B.-H."/>
            <person name="Hong S.-B."/>
            <person name="Kwon S.-W."/>
        </authorList>
    </citation>
    <scope>NUCLEOTIDE SEQUENCE [LARGE SCALE GENOMIC DNA]</scope>
    <source>
        <strain evidence="7 8">KACC 21253</strain>
    </source>
</reference>
<accession>A0ABT3QGX1</accession>
<dbReference type="CDD" id="cd22268">
    <property type="entry name" value="DPBB_RlpA-like"/>
    <property type="match status" value="1"/>
</dbReference>
<dbReference type="EC" id="4.2.2.-" evidence="3"/>
<feature type="chain" id="PRO_5044901239" description="Endolytic peptidoglycan transglycosylase RlpA" evidence="3">
    <location>
        <begin position="26"/>
        <end position="219"/>
    </location>
</feature>
<dbReference type="PANTHER" id="PTHR34183">
    <property type="entry name" value="ENDOLYTIC PEPTIDOGLYCAN TRANSGLYCOSYLASE RLPA"/>
    <property type="match status" value="1"/>
</dbReference>
<name>A0ABT3QGX1_9PROT</name>
<evidence type="ECO:0000256" key="4">
    <source>
        <dbReference type="RuleBase" id="RU003495"/>
    </source>
</evidence>
<dbReference type="HAMAP" id="MF_02071">
    <property type="entry name" value="RlpA"/>
    <property type="match status" value="1"/>
</dbReference>
<dbReference type="Gene3D" id="2.40.40.10">
    <property type="entry name" value="RlpA-like domain"/>
    <property type="match status" value="1"/>
</dbReference>
<dbReference type="NCBIfam" id="TIGR00413">
    <property type="entry name" value="rlpA"/>
    <property type="match status" value="1"/>
</dbReference>
<evidence type="ECO:0000313" key="8">
    <source>
        <dbReference type="Proteomes" id="UP001301152"/>
    </source>
</evidence>
<comment type="similarity">
    <text evidence="3 4">Belongs to the RlpA family.</text>
</comment>
<dbReference type="RefSeq" id="WP_173560276.1">
    <property type="nucleotide sequence ID" value="NZ_JAERKY010000007.1"/>
</dbReference>
<dbReference type="Pfam" id="PF03330">
    <property type="entry name" value="DPBB_1"/>
    <property type="match status" value="1"/>
</dbReference>
<sequence length="219" mass="23359" precursor="true">MSALRRTLLGGVVLMTALGSSSAGAAVAETGNSPDTALASSDNTGEPVSTPWAQSVRNALAARKRALMSSVDSMKHRLHQEGLASWYGEHFNRHRTSSGTMFDKTALTAAHPTLPLGSKILVTSKETGRSVVVMVNDRGPYVHNRIIDLSKAAAERLGMLKKGVAHVEVQPVPEATEVAQAPIADDAENRASSVQNSEAQPTVKYSKPFLRKRHTTASH</sequence>
<keyword evidence="2 3" id="KW-0961">Cell wall biogenesis/degradation</keyword>
<keyword evidence="3" id="KW-0732">Signal</keyword>
<dbReference type="InterPro" id="IPR012997">
    <property type="entry name" value="RplA"/>
</dbReference>
<evidence type="ECO:0000256" key="1">
    <source>
        <dbReference type="ARBA" id="ARBA00023239"/>
    </source>
</evidence>
<dbReference type="EMBL" id="JAPIUZ010000006">
    <property type="protein sequence ID" value="MCX2564542.1"/>
    <property type="molecule type" value="Genomic_DNA"/>
</dbReference>
<dbReference type="InterPro" id="IPR034718">
    <property type="entry name" value="RlpA"/>
</dbReference>
<evidence type="ECO:0000259" key="6">
    <source>
        <dbReference type="Pfam" id="PF03330"/>
    </source>
</evidence>
<protein>
    <recommendedName>
        <fullName evidence="3">Endolytic peptidoglycan transglycosylase RlpA</fullName>
        <ecNumber evidence="3">4.2.2.-</ecNumber>
    </recommendedName>
</protein>